<name>A0A6J5N175_9CAUD</name>
<organism evidence="1">
    <name type="scientific">uncultured Caudovirales phage</name>
    <dbReference type="NCBI Taxonomy" id="2100421"/>
    <lineage>
        <taxon>Viruses</taxon>
        <taxon>Duplodnaviria</taxon>
        <taxon>Heunggongvirae</taxon>
        <taxon>Uroviricota</taxon>
        <taxon>Caudoviricetes</taxon>
        <taxon>Peduoviridae</taxon>
        <taxon>Maltschvirus</taxon>
        <taxon>Maltschvirus maltsch</taxon>
    </lineage>
</organism>
<gene>
    <name evidence="1" type="ORF">UFOVP557_21</name>
</gene>
<evidence type="ECO:0000313" key="1">
    <source>
        <dbReference type="EMBL" id="CAB4149709.1"/>
    </source>
</evidence>
<protein>
    <submittedName>
        <fullName evidence="1">Uncharacterized protein</fullName>
    </submittedName>
</protein>
<dbReference type="EMBL" id="LR796524">
    <property type="protein sequence ID" value="CAB4149709.1"/>
    <property type="molecule type" value="Genomic_DNA"/>
</dbReference>
<accession>A0A6J5N175</accession>
<feature type="non-terminal residue" evidence="1">
    <location>
        <position position="117"/>
    </location>
</feature>
<proteinExistence type="predicted"/>
<sequence>MPLTTYTAGEVLTAASLNANFTFAALGKVGQVQSTVLTSTFTTTSSTYTGVTGLTVAITPSSATSKVLVIAQISYAMGSSVGYGFFKLSGGNSGNYVGDAAGSRVQTVFGGYSNVNA</sequence>
<reference evidence="1" key="1">
    <citation type="submission" date="2020-04" db="EMBL/GenBank/DDBJ databases">
        <authorList>
            <person name="Chiriac C."/>
            <person name="Salcher M."/>
            <person name="Ghai R."/>
            <person name="Kavagutti S V."/>
        </authorList>
    </citation>
    <scope>NUCLEOTIDE SEQUENCE</scope>
</reference>